<evidence type="ECO:0000313" key="2">
    <source>
        <dbReference type="Proteomes" id="UP001143370"/>
    </source>
</evidence>
<dbReference type="Proteomes" id="UP001143370">
    <property type="component" value="Unassembled WGS sequence"/>
</dbReference>
<reference evidence="1" key="2">
    <citation type="submission" date="2023-01" db="EMBL/GenBank/DDBJ databases">
        <authorList>
            <person name="Sun Q."/>
            <person name="Evtushenko L."/>
        </authorList>
    </citation>
    <scope>NUCLEOTIDE SEQUENCE</scope>
    <source>
        <strain evidence="1">VKM B-2484</strain>
    </source>
</reference>
<accession>A0A9W6MYG8</accession>
<name>A0A9W6MYG8_9HYPH</name>
<dbReference type="RefSeq" id="WP_246544488.1">
    <property type="nucleotide sequence ID" value="NZ_BSFJ01000005.1"/>
</dbReference>
<keyword evidence="2" id="KW-1185">Reference proteome</keyword>
<gene>
    <name evidence="1" type="ORF">GCM10017643_10600</name>
</gene>
<evidence type="ECO:0000313" key="1">
    <source>
        <dbReference type="EMBL" id="GLK70945.1"/>
    </source>
</evidence>
<reference evidence="1" key="1">
    <citation type="journal article" date="2014" name="Int. J. Syst. Evol. Microbiol.">
        <title>Complete genome sequence of Corynebacterium casei LMG S-19264T (=DSM 44701T), isolated from a smear-ripened cheese.</title>
        <authorList>
            <consortium name="US DOE Joint Genome Institute (JGI-PGF)"/>
            <person name="Walter F."/>
            <person name="Albersmeier A."/>
            <person name="Kalinowski J."/>
            <person name="Ruckert C."/>
        </authorList>
    </citation>
    <scope>NUCLEOTIDE SEQUENCE</scope>
    <source>
        <strain evidence="1">VKM B-2484</strain>
    </source>
</reference>
<dbReference type="AlphaFoldDB" id="A0A9W6MYG8"/>
<protein>
    <submittedName>
        <fullName evidence="1">Uncharacterized protein</fullName>
    </submittedName>
</protein>
<comment type="caution">
    <text evidence="1">The sequence shown here is derived from an EMBL/GenBank/DDBJ whole genome shotgun (WGS) entry which is preliminary data.</text>
</comment>
<organism evidence="1 2">
    <name type="scientific">Ancylobacter dichloromethanicus</name>
    <dbReference type="NCBI Taxonomy" id="518825"/>
    <lineage>
        <taxon>Bacteria</taxon>
        <taxon>Pseudomonadati</taxon>
        <taxon>Pseudomonadota</taxon>
        <taxon>Alphaproteobacteria</taxon>
        <taxon>Hyphomicrobiales</taxon>
        <taxon>Xanthobacteraceae</taxon>
        <taxon>Ancylobacter</taxon>
    </lineage>
</organism>
<dbReference type="EMBL" id="BSFJ01000005">
    <property type="protein sequence ID" value="GLK70945.1"/>
    <property type="molecule type" value="Genomic_DNA"/>
</dbReference>
<sequence>MVAQPMLARKFDVEPSSIAFDRRQGRLAMKLQTVVPTYDEAAAIIHGWAVMSGCPDIRRLVVEIEVDATPLVPTIGGDAG</sequence>
<proteinExistence type="predicted"/>